<dbReference type="GO" id="GO:0070059">
    <property type="term" value="P:intrinsic apoptotic signaling pathway in response to endoplasmic reticulum stress"/>
    <property type="evidence" value="ECO:0007669"/>
    <property type="project" value="TreeGrafter"/>
</dbReference>
<dbReference type="STRING" id="1111077.M1WF81"/>
<protein>
    <recommendedName>
        <fullName evidence="2">Protein kinase domain-containing protein</fullName>
    </recommendedName>
</protein>
<dbReference type="GO" id="GO:1990604">
    <property type="term" value="C:IRE1-TRAF2-ASK1 complex"/>
    <property type="evidence" value="ECO:0007669"/>
    <property type="project" value="TreeGrafter"/>
</dbReference>
<dbReference type="OrthoDB" id="4062651at2759"/>
<sequence length="351" mass="40315">MEVLKFAQIFVEKDGEDEIGFTKIIIRGPHRDHYYATTQDRFRKSSEIDLEKLNKIPIDTDTIWPCYSDRFLRAPSPVPQDSHVKETNLILYQECPEGVEEMRLGDLVLHEIEAYELLRRHPHPNIVEYRGCVVSDGRITGICLARYKMTLDERMKDSTPFDKDLLLEGIERGIRHLHSLGIVHNDLHPDNVMLDELDRPVIIDFDSWGHEGQKLEDGMKKGALEWSINGSSYEYALFENDNYGLSKLREFIYDPSSGKPLSKSTSANSSQTFTSSTTSSGGPQDESDAFGTNPESLVEGDRQNITTPPPPKEKEKRCKFWAWYKIKEQVDKQKAGRPGPREHPERRCMLM</sequence>
<feature type="region of interest" description="Disordered" evidence="1">
    <location>
        <begin position="330"/>
        <end position="351"/>
    </location>
</feature>
<proteinExistence type="predicted"/>
<organism evidence="3 4">
    <name type="scientific">Claviceps purpurea (strain 20.1)</name>
    <name type="common">Ergot fungus</name>
    <name type="synonym">Sphacelia segetum</name>
    <dbReference type="NCBI Taxonomy" id="1111077"/>
    <lineage>
        <taxon>Eukaryota</taxon>
        <taxon>Fungi</taxon>
        <taxon>Dikarya</taxon>
        <taxon>Ascomycota</taxon>
        <taxon>Pezizomycotina</taxon>
        <taxon>Sordariomycetes</taxon>
        <taxon>Hypocreomycetidae</taxon>
        <taxon>Hypocreales</taxon>
        <taxon>Clavicipitaceae</taxon>
        <taxon>Claviceps</taxon>
    </lineage>
</organism>
<dbReference type="PANTHER" id="PTHR13954:SF6">
    <property type="entry name" value="NON-SPECIFIC SERINE_THREONINE PROTEIN KINASE"/>
    <property type="match status" value="1"/>
</dbReference>
<dbReference type="InterPro" id="IPR045133">
    <property type="entry name" value="IRE1/2-like"/>
</dbReference>
<dbReference type="Gene3D" id="1.10.510.10">
    <property type="entry name" value="Transferase(Phosphotransferase) domain 1"/>
    <property type="match status" value="1"/>
</dbReference>
<dbReference type="GO" id="GO:0005524">
    <property type="term" value="F:ATP binding"/>
    <property type="evidence" value="ECO:0007669"/>
    <property type="project" value="InterPro"/>
</dbReference>
<dbReference type="PhylomeDB" id="M1WF81"/>
<dbReference type="eggNOG" id="ENOG502RZ04">
    <property type="taxonomic scope" value="Eukaryota"/>
</dbReference>
<name>M1WF81_CLAP2</name>
<feature type="region of interest" description="Disordered" evidence="1">
    <location>
        <begin position="257"/>
        <end position="317"/>
    </location>
</feature>
<accession>M1WF81</accession>
<evidence type="ECO:0000259" key="2">
    <source>
        <dbReference type="PROSITE" id="PS50011"/>
    </source>
</evidence>
<dbReference type="GO" id="GO:0036498">
    <property type="term" value="P:IRE1-mediated unfolded protein response"/>
    <property type="evidence" value="ECO:0007669"/>
    <property type="project" value="TreeGrafter"/>
</dbReference>
<feature type="compositionally biased region" description="Low complexity" evidence="1">
    <location>
        <begin position="264"/>
        <end position="280"/>
    </location>
</feature>
<dbReference type="InterPro" id="IPR011009">
    <property type="entry name" value="Kinase-like_dom_sf"/>
</dbReference>
<dbReference type="EMBL" id="CAGA01000024">
    <property type="protein sequence ID" value="CCE30704.1"/>
    <property type="molecule type" value="Genomic_DNA"/>
</dbReference>
<dbReference type="InterPro" id="IPR000719">
    <property type="entry name" value="Prot_kinase_dom"/>
</dbReference>
<dbReference type="PANTHER" id="PTHR13954">
    <property type="entry name" value="IRE1-RELATED"/>
    <property type="match status" value="1"/>
</dbReference>
<dbReference type="AlphaFoldDB" id="M1WF81"/>
<dbReference type="HOGENOM" id="CLU_062257_1_0_1"/>
<dbReference type="GO" id="GO:0004674">
    <property type="term" value="F:protein serine/threonine kinase activity"/>
    <property type="evidence" value="ECO:0007669"/>
    <property type="project" value="InterPro"/>
</dbReference>
<evidence type="ECO:0000313" key="3">
    <source>
        <dbReference type="EMBL" id="CCE30704.1"/>
    </source>
</evidence>
<dbReference type="VEuPathDB" id="FungiDB:CPUR_04553"/>
<comment type="caution">
    <text evidence="3">The sequence shown here is derived from an EMBL/GenBank/DDBJ whole genome shotgun (WGS) entry which is preliminary data.</text>
</comment>
<dbReference type="Proteomes" id="UP000016801">
    <property type="component" value="Unassembled WGS sequence"/>
</dbReference>
<evidence type="ECO:0000313" key="4">
    <source>
        <dbReference type="Proteomes" id="UP000016801"/>
    </source>
</evidence>
<gene>
    <name evidence="3" type="ORF">CPUR_04553</name>
</gene>
<dbReference type="PROSITE" id="PS50011">
    <property type="entry name" value="PROTEIN_KINASE_DOM"/>
    <property type="match status" value="1"/>
</dbReference>
<feature type="domain" description="Protein kinase" evidence="2">
    <location>
        <begin position="19"/>
        <end position="351"/>
    </location>
</feature>
<dbReference type="Pfam" id="PF00069">
    <property type="entry name" value="Pkinase"/>
    <property type="match status" value="1"/>
</dbReference>
<dbReference type="GO" id="GO:0004521">
    <property type="term" value="F:RNA endonuclease activity"/>
    <property type="evidence" value="ECO:0007669"/>
    <property type="project" value="InterPro"/>
</dbReference>
<dbReference type="SUPFAM" id="SSF56112">
    <property type="entry name" value="Protein kinase-like (PK-like)"/>
    <property type="match status" value="1"/>
</dbReference>
<dbReference type="GO" id="GO:0051082">
    <property type="term" value="F:unfolded protein binding"/>
    <property type="evidence" value="ECO:0007669"/>
    <property type="project" value="TreeGrafter"/>
</dbReference>
<reference evidence="3 4" key="1">
    <citation type="journal article" date="2013" name="PLoS Genet.">
        <title>Plant-symbiotic fungi as chemical engineers: Multi-genome analysis of the Clavicipitaceae reveals dynamics of alkaloid loci.</title>
        <authorList>
            <person name="Schardl C.L."/>
            <person name="Young C.A."/>
            <person name="Hesse U."/>
            <person name="Amyotte S.G."/>
            <person name="Andreeva K."/>
            <person name="Calie P.J."/>
            <person name="Fleetwood D.J."/>
            <person name="Haws D.C."/>
            <person name="Moore N."/>
            <person name="Oeser B."/>
            <person name="Panaccione D.G."/>
            <person name="Schweri K.K."/>
            <person name="Voisey C.R."/>
            <person name="Farman M.L."/>
            <person name="Jaromczyk J.W."/>
            <person name="Roe B.A."/>
            <person name="O'Sullivan D.M."/>
            <person name="Scott B."/>
            <person name="Tudzynski P."/>
            <person name="An Z."/>
            <person name="Arnaoudova E.G."/>
            <person name="Bullock C.T."/>
            <person name="Charlton N.D."/>
            <person name="Chen L."/>
            <person name="Cox M."/>
            <person name="Dinkins R.D."/>
            <person name="Florea S."/>
            <person name="Glenn A.E."/>
            <person name="Gordon A."/>
            <person name="Gueldener U."/>
            <person name="Harris D.R."/>
            <person name="Hollin W."/>
            <person name="Jaromczyk J."/>
            <person name="Johnson R.D."/>
            <person name="Khan A.K."/>
            <person name="Leistner E."/>
            <person name="Leuchtmann A."/>
            <person name="Li C."/>
            <person name="Liu J."/>
            <person name="Liu J."/>
            <person name="Liu M."/>
            <person name="Mace W."/>
            <person name="Machado C."/>
            <person name="Nagabhyru P."/>
            <person name="Pan J."/>
            <person name="Schmid J."/>
            <person name="Sugawara K."/>
            <person name="Steiner U."/>
            <person name="Takach J.E."/>
            <person name="Tanaka E."/>
            <person name="Webb J.S."/>
            <person name="Wilson E.V."/>
            <person name="Wiseman J.L."/>
            <person name="Yoshida R."/>
            <person name="Zeng Z."/>
        </authorList>
    </citation>
    <scope>NUCLEOTIDE SEQUENCE [LARGE SCALE GENOMIC DNA]</scope>
    <source>
        <strain evidence="3 4">20.1</strain>
    </source>
</reference>
<keyword evidence="4" id="KW-1185">Reference proteome</keyword>
<evidence type="ECO:0000256" key="1">
    <source>
        <dbReference type="SAM" id="MobiDB-lite"/>
    </source>
</evidence>